<evidence type="ECO:0000313" key="3">
    <source>
        <dbReference type="Proteomes" id="UP001289581"/>
    </source>
</evidence>
<evidence type="ECO:0000256" key="1">
    <source>
        <dbReference type="SAM" id="MobiDB-lite"/>
    </source>
</evidence>
<dbReference type="NCBIfam" id="NF045971">
    <property type="entry name" value="conju_CD1110"/>
    <property type="match status" value="1"/>
</dbReference>
<reference evidence="2 3" key="1">
    <citation type="submission" date="2023-06" db="EMBL/GenBank/DDBJ databases">
        <title>Actinomyces orist ORNL 0101 HMT-893 genome.</title>
        <authorList>
            <person name="Johnston C.D."/>
            <person name="Chen T."/>
            <person name="Dewhirst F.E."/>
        </authorList>
    </citation>
    <scope>NUCLEOTIDE SEQUENCE [LARGE SCALE GENOMIC DNA]</scope>
    <source>
        <strain evidence="2 3">ORNL 0101</strain>
    </source>
</reference>
<dbReference type="EMBL" id="JAXBCZ010000001">
    <property type="protein sequence ID" value="MEA1304959.1"/>
    <property type="molecule type" value="Genomic_DNA"/>
</dbReference>
<dbReference type="InterPro" id="IPR051162">
    <property type="entry name" value="T4SS_component"/>
</dbReference>
<dbReference type="SUPFAM" id="SSF52540">
    <property type="entry name" value="P-loop containing nucleoside triphosphate hydrolases"/>
    <property type="match status" value="1"/>
</dbReference>
<evidence type="ECO:0000313" key="2">
    <source>
        <dbReference type="EMBL" id="MEA1304959.1"/>
    </source>
</evidence>
<dbReference type="Gene3D" id="3.40.50.300">
    <property type="entry name" value="P-loop containing nucleotide triphosphate hydrolases"/>
    <property type="match status" value="1"/>
</dbReference>
<organism evidence="2 3">
    <name type="scientific">Actinomyces oris</name>
    <dbReference type="NCBI Taxonomy" id="544580"/>
    <lineage>
        <taxon>Bacteria</taxon>
        <taxon>Bacillati</taxon>
        <taxon>Actinomycetota</taxon>
        <taxon>Actinomycetes</taxon>
        <taxon>Actinomycetales</taxon>
        <taxon>Actinomycetaceae</taxon>
        <taxon>Actinomyces</taxon>
    </lineage>
</organism>
<keyword evidence="3" id="KW-1185">Reference proteome</keyword>
<sequence>MLFATRKHQSVESSKSSNVEDGGKSDRKARKQGKKRREKNDVPRRKRNTAQAAIQYEAMVENGVCSLGGNQYSVSLKLADIDYQLAPEEEQASLVESYAQFVNSFDAGQSIQLTVMNRHLNKAELAQSVEFAPRGDGLDAYRWEYNDLINARLASGRNNTVTEKYVTITVEADDFDHATNKLAQISSDAIAQLRAVGGCRAERVSGEDRIRILHDILRPGEPFRFEYTDLIGTNLTTKDIVSPWAIDFSGDGNSICFTGEKDSYYQVLCLRDLPSWLSDRLMKELSEINSELAISVHFRPLDHAEGLDLVKRQIAEMDMQRSNELRKARKQGNGEESIPHELVASHQEAVDLRDQLESSNEKLFTTTIVVGVAGATKDALAEAVEKVRVAGRKHSCPFETLKWMQEDGLNAVLPLGVSRLPIYRTLTTAAVAVIVPFTTQELLHKGGLFYGVNAISQNLVVGSRTSTMNGNSFILGTSGAGKSQFGKGEIMQVFLGRPNDDLIIVDAEHEYAPLGQAIGATTVEISAGSRACINPLHIDRDAPADDGSPVKLKAEFILSLCEVLIGGVNGLSAPQRSIIDRCVTRIYGQFFQDKRMAPPTLLNLFDELRRQPEEEARAVATALELYAAGSFSGFSQQTNVDTSNRAMIYDISKLGSDMKTFGMLVVLEQIWAQAQINRAKGKRTWLYLDEFHLLFSNDYAGAYCQMIYKRARKYGLLPTGLTQNIEELLISERARLMLANSDILVLLNQTPTDAQTLQDLFNWSDKHRSYFQNVPPGCGLLKMGPAMVPFDSRMPTSSKLYQLYTTKFGEGA</sequence>
<comment type="caution">
    <text evidence="2">The sequence shown here is derived from an EMBL/GenBank/DDBJ whole genome shotgun (WGS) entry which is preliminary data.</text>
</comment>
<dbReference type="Gene3D" id="1.10.8.730">
    <property type="match status" value="1"/>
</dbReference>
<dbReference type="RefSeq" id="WP_256697191.1">
    <property type="nucleotide sequence ID" value="NZ_JAXBCZ010000001.1"/>
</dbReference>
<gene>
    <name evidence="2" type="ORF">QU665_07760</name>
</gene>
<name>A0AAW9KZB9_9ACTO</name>
<protein>
    <submittedName>
        <fullName evidence="2">Transfer complex protein</fullName>
    </submittedName>
</protein>
<dbReference type="PANTHER" id="PTHR30121:SF6">
    <property type="entry name" value="SLR6007 PROTEIN"/>
    <property type="match status" value="1"/>
</dbReference>
<feature type="region of interest" description="Disordered" evidence="1">
    <location>
        <begin position="1"/>
        <end position="48"/>
    </location>
</feature>
<dbReference type="AlphaFoldDB" id="A0AAW9KZB9"/>
<dbReference type="InterPro" id="IPR027417">
    <property type="entry name" value="P-loop_NTPase"/>
</dbReference>
<feature type="compositionally biased region" description="Basic residues" evidence="1">
    <location>
        <begin position="27"/>
        <end position="37"/>
    </location>
</feature>
<dbReference type="Proteomes" id="UP001289581">
    <property type="component" value="Unassembled WGS sequence"/>
</dbReference>
<proteinExistence type="predicted"/>
<accession>A0AAW9KZB9</accession>
<dbReference type="PANTHER" id="PTHR30121">
    <property type="entry name" value="UNCHARACTERIZED PROTEIN YJGR-RELATED"/>
    <property type="match status" value="1"/>
</dbReference>